<gene>
    <name evidence="1" type="ORF">I553_8986</name>
</gene>
<reference evidence="1" key="1">
    <citation type="submission" date="2014-01" db="EMBL/GenBank/DDBJ databases">
        <authorList>
            <person name="Brown-Elliot B."/>
            <person name="Wallace R."/>
            <person name="Lenaerts A."/>
            <person name="Ordway D."/>
            <person name="DeGroote M.A."/>
            <person name="Parker T."/>
            <person name="Sizemore C."/>
            <person name="Tallon L.J."/>
            <person name="Sadzewicz L.K."/>
            <person name="Sengamalay N."/>
            <person name="Fraser C.M."/>
            <person name="Hine E."/>
            <person name="Shefchek K.A."/>
            <person name="Das S.P."/>
            <person name="Tettelin H."/>
        </authorList>
    </citation>
    <scope>NUCLEOTIDE SEQUENCE [LARGE SCALE GENOMIC DNA]</scope>
    <source>
        <strain evidence="1">4042</strain>
    </source>
</reference>
<dbReference type="EMBL" id="JAOB01000050">
    <property type="protein sequence ID" value="EUA33001.1"/>
    <property type="molecule type" value="Genomic_DNA"/>
</dbReference>
<comment type="caution">
    <text evidence="1">The sequence shown here is derived from an EMBL/GenBank/DDBJ whole genome shotgun (WGS) entry which is preliminary data.</text>
</comment>
<accession>X8APD0</accession>
<organism evidence="1">
    <name type="scientific">Mycobacterium xenopi 4042</name>
    <dbReference type="NCBI Taxonomy" id="1299334"/>
    <lineage>
        <taxon>Bacteria</taxon>
        <taxon>Bacillati</taxon>
        <taxon>Actinomycetota</taxon>
        <taxon>Actinomycetes</taxon>
        <taxon>Mycobacteriales</taxon>
        <taxon>Mycobacteriaceae</taxon>
        <taxon>Mycobacterium</taxon>
    </lineage>
</organism>
<protein>
    <submittedName>
        <fullName evidence="1">Uncharacterized protein</fullName>
    </submittedName>
</protein>
<sequence length="42" mass="4508">MVGNQALAIPLTTSATPPTVHMAMRIFCRWALAQSCSRCTTA</sequence>
<proteinExistence type="predicted"/>
<evidence type="ECO:0000313" key="1">
    <source>
        <dbReference type="EMBL" id="EUA33001.1"/>
    </source>
</evidence>
<dbReference type="AlphaFoldDB" id="X8APD0"/>
<name>X8APD0_MYCXE</name>